<name>A0A7R8CKH4_LEPSM</name>
<reference evidence="1" key="1">
    <citation type="submission" date="2021-02" db="EMBL/GenBank/DDBJ databases">
        <authorList>
            <person name="Bekaert M."/>
        </authorList>
    </citation>
    <scope>NUCLEOTIDE SEQUENCE</scope>
    <source>
        <strain evidence="1">IoA-00</strain>
    </source>
</reference>
<protein>
    <submittedName>
        <fullName evidence="1">(salmon louse) hypothetical protein</fullName>
    </submittedName>
</protein>
<accession>A0A7R8CKH4</accession>
<keyword evidence="2" id="KW-1185">Reference proteome</keyword>
<dbReference type="AlphaFoldDB" id="A0A7R8CKH4"/>
<evidence type="ECO:0000313" key="2">
    <source>
        <dbReference type="Proteomes" id="UP000675881"/>
    </source>
</evidence>
<dbReference type="EMBL" id="HG994591">
    <property type="protein sequence ID" value="CAF2815982.1"/>
    <property type="molecule type" value="Genomic_DNA"/>
</dbReference>
<sequence>MLRRELKTLHPSLANNKYGPSSVLWEHTVKKSWNILGRYKHLRATMGISSARDEYNRWGDEALAGIDHMEKVVDDINLYDSSIHLHVKNMRKLLNRLIRRIGFQVSFDCKLVKFGDKWNIKLALYLLLRLSSSPQGIDCQTKDSNIQRRHQDQIILIIKHKLISPEYMLNKDVTELHSRRSSRVSKPPNRVHFGFLKKIYLDKYCRTQILEKNDCERGNSGDVHLNVFSGLQGGTFNHQPSFVLSSLGNVTRYRTKPVVDDLMKPLDGMNPDCPISTIKELVDKLDTALNQLEELDRTRKRSRIQQILKSSSNHRLRQRYQNRMIAYFTRYEVRKTTRRLWPNQVCNIGLIMDRSIKEESLKYKKQKSMSWMTRR</sequence>
<proteinExistence type="predicted"/>
<dbReference type="Proteomes" id="UP000675881">
    <property type="component" value="Chromosome 12"/>
</dbReference>
<gene>
    <name evidence="1" type="ORF">LSAA_3779</name>
</gene>
<evidence type="ECO:0000313" key="1">
    <source>
        <dbReference type="EMBL" id="CAF2815982.1"/>
    </source>
</evidence>
<organism evidence="1 2">
    <name type="scientific">Lepeophtheirus salmonis</name>
    <name type="common">Salmon louse</name>
    <name type="synonym">Caligus salmonis</name>
    <dbReference type="NCBI Taxonomy" id="72036"/>
    <lineage>
        <taxon>Eukaryota</taxon>
        <taxon>Metazoa</taxon>
        <taxon>Ecdysozoa</taxon>
        <taxon>Arthropoda</taxon>
        <taxon>Crustacea</taxon>
        <taxon>Multicrustacea</taxon>
        <taxon>Hexanauplia</taxon>
        <taxon>Copepoda</taxon>
        <taxon>Siphonostomatoida</taxon>
        <taxon>Caligidae</taxon>
        <taxon>Lepeophtheirus</taxon>
    </lineage>
</organism>